<dbReference type="InterPro" id="IPR006184">
    <property type="entry name" value="6PGdom_BS"/>
</dbReference>
<sequence>MANSLYDFGMIGLGVMGRNLLLNMADHGFSVIGFDKDAAKNAALESAATAGTTVKGVAELATMVQLLERPRKLMMLVPAGQPVDDVIESLIPLLEQGDVVIDGGNSHYTDTLRRVQYLRPKGIHFMGMGVSGGEQGARTGPSIMPGGDLDAYAKVRPMLEAIAAKVKDTPCVAYLGKEGAGHYVKMVHNGIEYAIMQLISESYALLQKGAGLNNDELHQVFTDWNNGALQSFLVEITADIFKQADDKTSARLLDVISDKAGSKGTGKWTSQDAMELPVAVPVIDTAVAMRTLSGYKEQRLEAEKLYTAPDTTVHVSREMWIKQVHDALYFATILSYAQGLAMLHEASRDLQMEIPLPEVVKVWRGGCIIRSSLLEVFTQAYQQDANLGNILLDKGVAYLVQSVEANTRSVVAQAAQTGIQAAGFMSALSYFDAFRTGRMATNLIQAQRDYFGAHTYQRTDIPGTFHTEWQRNNS</sequence>
<keyword evidence="7 11" id="KW-0560">Oxidoreductase</keyword>
<evidence type="ECO:0000256" key="9">
    <source>
        <dbReference type="ARBA" id="ARBA00023126"/>
    </source>
</evidence>
<keyword evidence="15" id="KW-1185">Reference proteome</keyword>
<evidence type="ECO:0000256" key="5">
    <source>
        <dbReference type="ARBA" id="ARBA00013011"/>
    </source>
</evidence>
<dbReference type="InterPro" id="IPR006115">
    <property type="entry name" value="6PGDH_NADP-bd"/>
</dbReference>
<dbReference type="Gene3D" id="1.10.1040.10">
    <property type="entry name" value="N-(1-d-carboxylethyl)-l-norvaline Dehydrogenase, domain 2"/>
    <property type="match status" value="1"/>
</dbReference>
<protein>
    <recommendedName>
        <fullName evidence="6 11">6-phosphogluconate dehydrogenase, decarboxylating</fullName>
        <ecNumber evidence="5 11">1.1.1.44</ecNumber>
    </recommendedName>
</protein>
<dbReference type="Gene3D" id="1.20.5.320">
    <property type="entry name" value="6-Phosphogluconate Dehydrogenase, domain 3"/>
    <property type="match status" value="1"/>
</dbReference>
<evidence type="ECO:0000256" key="8">
    <source>
        <dbReference type="ARBA" id="ARBA00023064"/>
    </source>
</evidence>
<feature type="domain" description="6-phosphogluconate dehydrogenase C-terminal" evidence="13">
    <location>
        <begin position="181"/>
        <end position="470"/>
    </location>
</feature>
<evidence type="ECO:0000256" key="3">
    <source>
        <dbReference type="ARBA" id="ARBA00008419"/>
    </source>
</evidence>
<dbReference type="InterPro" id="IPR006113">
    <property type="entry name" value="6PGDH_Gnd/GntZ"/>
</dbReference>
<dbReference type="SMART" id="SM01350">
    <property type="entry name" value="6PGD"/>
    <property type="match status" value="1"/>
</dbReference>
<evidence type="ECO:0000256" key="11">
    <source>
        <dbReference type="PIRNR" id="PIRNR000109"/>
    </source>
</evidence>
<name>A0ABR7TWF5_9BACT</name>
<dbReference type="NCBIfam" id="NF006765">
    <property type="entry name" value="PRK09287.1"/>
    <property type="match status" value="1"/>
</dbReference>
<evidence type="ECO:0000259" key="13">
    <source>
        <dbReference type="SMART" id="SM01350"/>
    </source>
</evidence>
<dbReference type="InterPro" id="IPR006183">
    <property type="entry name" value="Pgluconate_DH"/>
</dbReference>
<dbReference type="PROSITE" id="PS00461">
    <property type="entry name" value="6PGD"/>
    <property type="match status" value="1"/>
</dbReference>
<evidence type="ECO:0000256" key="7">
    <source>
        <dbReference type="ARBA" id="ARBA00023002"/>
    </source>
</evidence>
<dbReference type="Gene3D" id="3.40.50.720">
    <property type="entry name" value="NAD(P)-binding Rossmann-like Domain"/>
    <property type="match status" value="1"/>
</dbReference>
<evidence type="ECO:0000256" key="2">
    <source>
        <dbReference type="ARBA" id="ARBA00004874"/>
    </source>
</evidence>
<keyword evidence="9 11" id="KW-0570">Pentose shunt</keyword>
<evidence type="ECO:0000256" key="10">
    <source>
        <dbReference type="ARBA" id="ARBA00048640"/>
    </source>
</evidence>
<evidence type="ECO:0000313" key="14">
    <source>
        <dbReference type="EMBL" id="MBC9934816.1"/>
    </source>
</evidence>
<keyword evidence="8 12" id="KW-0311">Gluconate utilization</keyword>
<dbReference type="InterPro" id="IPR036291">
    <property type="entry name" value="NAD(P)-bd_dom_sf"/>
</dbReference>
<dbReference type="PRINTS" id="PR00076">
    <property type="entry name" value="6PGDHDRGNASE"/>
</dbReference>
<gene>
    <name evidence="14" type="primary">gndA</name>
    <name evidence="14" type="ORF">ICL07_30845</name>
</gene>
<keyword evidence="11 12" id="KW-0521">NADP</keyword>
<organism evidence="14 15">
    <name type="scientific">Chitinophaga qingshengii</name>
    <dbReference type="NCBI Taxonomy" id="1569794"/>
    <lineage>
        <taxon>Bacteria</taxon>
        <taxon>Pseudomonadati</taxon>
        <taxon>Bacteroidota</taxon>
        <taxon>Chitinophagia</taxon>
        <taxon>Chitinophagales</taxon>
        <taxon>Chitinophagaceae</taxon>
        <taxon>Chitinophaga</taxon>
    </lineage>
</organism>
<comment type="pathway">
    <text evidence="2 11 12">Carbohydrate degradation; pentose phosphate pathway; D-ribulose 5-phosphate from D-glucose 6-phosphate (oxidative stage): step 3/3.</text>
</comment>
<evidence type="ECO:0000256" key="1">
    <source>
        <dbReference type="ARBA" id="ARBA00002526"/>
    </source>
</evidence>
<dbReference type="SUPFAM" id="SSF48179">
    <property type="entry name" value="6-phosphogluconate dehydrogenase C-terminal domain-like"/>
    <property type="match status" value="1"/>
</dbReference>
<dbReference type="EC" id="1.1.1.44" evidence="5 11"/>
<dbReference type="Pfam" id="PF03446">
    <property type="entry name" value="NAD_binding_2"/>
    <property type="match status" value="1"/>
</dbReference>
<comment type="subunit">
    <text evidence="4 11">Homodimer.</text>
</comment>
<dbReference type="InterPro" id="IPR013328">
    <property type="entry name" value="6PGD_dom2"/>
</dbReference>
<evidence type="ECO:0000256" key="6">
    <source>
        <dbReference type="ARBA" id="ARBA00018193"/>
    </source>
</evidence>
<dbReference type="EMBL" id="JACVFC010000006">
    <property type="protein sequence ID" value="MBC9934816.1"/>
    <property type="molecule type" value="Genomic_DNA"/>
</dbReference>
<dbReference type="PANTHER" id="PTHR11811">
    <property type="entry name" value="6-PHOSPHOGLUCONATE DEHYDROGENASE"/>
    <property type="match status" value="1"/>
</dbReference>
<evidence type="ECO:0000313" key="15">
    <source>
        <dbReference type="Proteomes" id="UP000659124"/>
    </source>
</evidence>
<dbReference type="GO" id="GO:0004616">
    <property type="term" value="F:phosphogluconate dehydrogenase (decarboxylating) activity"/>
    <property type="evidence" value="ECO:0007669"/>
    <property type="project" value="UniProtKB-EC"/>
</dbReference>
<comment type="catalytic activity">
    <reaction evidence="10 11 12">
        <text>6-phospho-D-gluconate + NADP(+) = D-ribulose 5-phosphate + CO2 + NADPH</text>
        <dbReference type="Rhea" id="RHEA:10116"/>
        <dbReference type="ChEBI" id="CHEBI:16526"/>
        <dbReference type="ChEBI" id="CHEBI:57783"/>
        <dbReference type="ChEBI" id="CHEBI:58121"/>
        <dbReference type="ChEBI" id="CHEBI:58349"/>
        <dbReference type="ChEBI" id="CHEBI:58759"/>
        <dbReference type="EC" id="1.1.1.44"/>
    </reaction>
</comment>
<reference evidence="14 15" key="1">
    <citation type="submission" date="2020-09" db="EMBL/GenBank/DDBJ databases">
        <title>Genome sequences of type strains of Chitinophaga qingshengii and Chitinophaga varians.</title>
        <authorList>
            <person name="Kittiwongwattana C."/>
        </authorList>
    </citation>
    <scope>NUCLEOTIDE SEQUENCE [LARGE SCALE GENOMIC DNA]</scope>
    <source>
        <strain evidence="14 15">JCM 30026</strain>
    </source>
</reference>
<dbReference type="SUPFAM" id="SSF51735">
    <property type="entry name" value="NAD(P)-binding Rossmann-fold domains"/>
    <property type="match status" value="1"/>
</dbReference>
<comment type="caution">
    <text evidence="14">The sequence shown here is derived from an EMBL/GenBank/DDBJ whole genome shotgun (WGS) entry which is preliminary data.</text>
</comment>
<dbReference type="NCBIfam" id="TIGR00873">
    <property type="entry name" value="gnd"/>
    <property type="match status" value="1"/>
</dbReference>
<dbReference type="InterPro" id="IPR006114">
    <property type="entry name" value="6PGDH_C"/>
</dbReference>
<evidence type="ECO:0000256" key="12">
    <source>
        <dbReference type="RuleBase" id="RU000485"/>
    </source>
</evidence>
<dbReference type="PIRSF" id="PIRSF000109">
    <property type="entry name" value="6PGD"/>
    <property type="match status" value="1"/>
</dbReference>
<dbReference type="Pfam" id="PF00393">
    <property type="entry name" value="6PGD"/>
    <property type="match status" value="1"/>
</dbReference>
<dbReference type="Proteomes" id="UP000659124">
    <property type="component" value="Unassembled WGS sequence"/>
</dbReference>
<accession>A0ABR7TWF5</accession>
<dbReference type="InterPro" id="IPR008927">
    <property type="entry name" value="6-PGluconate_DH-like_C_sf"/>
</dbReference>
<evidence type="ECO:0000256" key="4">
    <source>
        <dbReference type="ARBA" id="ARBA00011738"/>
    </source>
</evidence>
<comment type="function">
    <text evidence="1 11">Catalyzes the oxidative decarboxylation of 6-phosphogluconate to ribulose 5-phosphate and CO(2), with concomitant reduction of NADP to NADPH.</text>
</comment>
<proteinExistence type="inferred from homology"/>
<dbReference type="RefSeq" id="WP_188091900.1">
    <property type="nucleotide sequence ID" value="NZ_JACVFC010000006.1"/>
</dbReference>
<comment type="similarity">
    <text evidence="3 11 12">Belongs to the 6-phosphogluconate dehydrogenase family.</text>
</comment>